<organism evidence="1">
    <name type="scientific">marine sediment metagenome</name>
    <dbReference type="NCBI Taxonomy" id="412755"/>
    <lineage>
        <taxon>unclassified sequences</taxon>
        <taxon>metagenomes</taxon>
        <taxon>ecological metagenomes</taxon>
    </lineage>
</organism>
<accession>A0A0F8W4S5</accession>
<protein>
    <submittedName>
        <fullName evidence="1">Uncharacterized protein</fullName>
    </submittedName>
</protein>
<reference evidence="1" key="1">
    <citation type="journal article" date="2015" name="Nature">
        <title>Complex archaea that bridge the gap between prokaryotes and eukaryotes.</title>
        <authorList>
            <person name="Spang A."/>
            <person name="Saw J.H."/>
            <person name="Jorgensen S.L."/>
            <person name="Zaremba-Niedzwiedzka K."/>
            <person name="Martijn J."/>
            <person name="Lind A.E."/>
            <person name="van Eijk R."/>
            <person name="Schleper C."/>
            <person name="Guy L."/>
            <person name="Ettema T.J."/>
        </authorList>
    </citation>
    <scope>NUCLEOTIDE SEQUENCE</scope>
</reference>
<gene>
    <name evidence="1" type="ORF">LCGC14_3112120</name>
</gene>
<dbReference type="AlphaFoldDB" id="A0A0F8W4S5"/>
<dbReference type="EMBL" id="LAZR01067368">
    <property type="protein sequence ID" value="KKK51722.1"/>
    <property type="molecule type" value="Genomic_DNA"/>
</dbReference>
<comment type="caution">
    <text evidence="1">The sequence shown here is derived from an EMBL/GenBank/DDBJ whole genome shotgun (WGS) entry which is preliminary data.</text>
</comment>
<name>A0A0F8W4S5_9ZZZZ</name>
<sequence length="166" mass="18340">MLALKTFQNTWYRLDNFLDATDASGKSAAVVGARALADFSALTTYFVYKEVPASINMLETRFLGVANNDDYTVDVHAGRMEQGKAEMARVCTLTLKCGQQTSDWGALLYIDTITITNNLWLKTVASVEPGTDQQARLIFDPCGYNVVGFYGYSTFDGDCYVEISGY</sequence>
<proteinExistence type="predicted"/>
<evidence type="ECO:0000313" key="1">
    <source>
        <dbReference type="EMBL" id="KKK51722.1"/>
    </source>
</evidence>